<evidence type="ECO:0000313" key="12">
    <source>
        <dbReference type="Proteomes" id="UP000281112"/>
    </source>
</evidence>
<dbReference type="Proteomes" id="UP000281112">
    <property type="component" value="Unassembled WGS sequence"/>
</dbReference>
<dbReference type="InterPro" id="IPR033480">
    <property type="entry name" value="sCache_2"/>
</dbReference>
<evidence type="ECO:0000313" key="11">
    <source>
        <dbReference type="EMBL" id="RQW65091.1"/>
    </source>
</evidence>
<proteinExistence type="predicted"/>
<evidence type="ECO:0000256" key="3">
    <source>
        <dbReference type="ARBA" id="ARBA00012528"/>
    </source>
</evidence>
<sequence>MKKKRLTFFVFFNVITVGSLALLITSLLWVNSIFDKYDRDSARIQEYHTNRVRDELKNRVDTIVSFINYRKETTETLLKDELRNRILEINHLINHLYNENKDELTRPQLTSLIRETIRGLRYNNGRGYYFIDTLDGDVILYPIAPKTEGTNQLDLQDVRGNYVLRDEIALVQKQGAGFVEGYWIKPGKSKKEYKKIAYVHEFKPLGWYFGTGEYVDVVRNQIQTEIKSYVNQLTYGKNNDQYVFIHDFAGTELANGRFPSLIDKNNINLQDENGEYVYKNQIDLVKKEPHYGFLTHHWPASDTDRTVQREKLTYVVSIPEWNWVIGSGADMTSLRQAIQRNQQELNEQLSNSIKNIILVTVGIFAISLIIAKIVATHINRSIRFFTRNLELSSDNLNPINKDRVVYREFEVLAEVSNKTTQRINSLLYHDGLTNLYNRRYIDTILIPYITNRLTSKTPVSVIMFDIDYFKRVNDVYGHHIGDVVLSKVAHTIQSEIRDQDFAARFGGEEILVVLPDTTEVEAFEIAEIIRIKVSQLTFEEIHFPITISGGVFCQNHSQCEELIKRADAKLYQAKHNGRDQIVA</sequence>
<protein>
    <recommendedName>
        <fullName evidence="3">diguanylate cyclase</fullName>
        <ecNumber evidence="3">2.7.7.65</ecNumber>
    </recommendedName>
</protein>
<keyword evidence="12" id="KW-1185">Reference proteome</keyword>
<dbReference type="Pfam" id="PF08269">
    <property type="entry name" value="dCache_2"/>
    <property type="match status" value="1"/>
</dbReference>
<accession>A0A3N9TLX7</accession>
<feature type="domain" description="GGDEF" evidence="10">
    <location>
        <begin position="457"/>
        <end position="583"/>
    </location>
</feature>
<evidence type="ECO:0000256" key="9">
    <source>
        <dbReference type="SAM" id="Phobius"/>
    </source>
</evidence>
<dbReference type="InterPro" id="IPR000160">
    <property type="entry name" value="GGDEF_dom"/>
</dbReference>
<dbReference type="Gene3D" id="3.30.70.270">
    <property type="match status" value="1"/>
</dbReference>
<feature type="transmembrane region" description="Helical" evidence="9">
    <location>
        <begin position="7"/>
        <end position="30"/>
    </location>
</feature>
<dbReference type="EC" id="2.7.7.65" evidence="3"/>
<dbReference type="GO" id="GO:0005886">
    <property type="term" value="C:plasma membrane"/>
    <property type="evidence" value="ECO:0007669"/>
    <property type="project" value="UniProtKB-SubCell"/>
</dbReference>
<dbReference type="PROSITE" id="PS50887">
    <property type="entry name" value="GGDEF"/>
    <property type="match status" value="1"/>
</dbReference>
<evidence type="ECO:0000256" key="2">
    <source>
        <dbReference type="ARBA" id="ARBA00004651"/>
    </source>
</evidence>
<reference evidence="11 12" key="1">
    <citation type="submission" date="2018-11" db="EMBL/GenBank/DDBJ databases">
        <title>Vibrio LJC006 sp. nov., isolated from seawater during the bloom of the enteromorpha.</title>
        <authorList>
            <person name="Liang J."/>
        </authorList>
    </citation>
    <scope>NUCLEOTIDE SEQUENCE [LARGE SCALE GENOMIC DNA]</scope>
    <source>
        <strain evidence="11 12">LJC006</strain>
    </source>
</reference>
<gene>
    <name evidence="11" type="ORF">EES38_03395</name>
</gene>
<evidence type="ECO:0000259" key="10">
    <source>
        <dbReference type="PROSITE" id="PS50887"/>
    </source>
</evidence>
<evidence type="ECO:0000256" key="1">
    <source>
        <dbReference type="ARBA" id="ARBA00001946"/>
    </source>
</evidence>
<organism evidence="11 12">
    <name type="scientific">Vibrio viridaestus</name>
    <dbReference type="NCBI Taxonomy" id="2487322"/>
    <lineage>
        <taxon>Bacteria</taxon>
        <taxon>Pseudomonadati</taxon>
        <taxon>Pseudomonadota</taxon>
        <taxon>Gammaproteobacteria</taxon>
        <taxon>Vibrionales</taxon>
        <taxon>Vibrionaceae</taxon>
        <taxon>Vibrio</taxon>
    </lineage>
</organism>
<dbReference type="GO" id="GO:0052621">
    <property type="term" value="F:diguanylate cyclase activity"/>
    <property type="evidence" value="ECO:0007669"/>
    <property type="project" value="UniProtKB-EC"/>
</dbReference>
<dbReference type="NCBIfam" id="TIGR00254">
    <property type="entry name" value="GGDEF"/>
    <property type="match status" value="1"/>
</dbReference>
<dbReference type="InterPro" id="IPR043128">
    <property type="entry name" value="Rev_trsase/Diguanyl_cyclase"/>
</dbReference>
<dbReference type="SUPFAM" id="SSF55073">
    <property type="entry name" value="Nucleotide cyclase"/>
    <property type="match status" value="1"/>
</dbReference>
<dbReference type="PANTHER" id="PTHR45138:SF9">
    <property type="entry name" value="DIGUANYLATE CYCLASE DGCM-RELATED"/>
    <property type="match status" value="1"/>
</dbReference>
<evidence type="ECO:0000256" key="5">
    <source>
        <dbReference type="ARBA" id="ARBA00022692"/>
    </source>
</evidence>
<dbReference type="FunFam" id="3.30.70.270:FF:000001">
    <property type="entry name" value="Diguanylate cyclase domain protein"/>
    <property type="match status" value="1"/>
</dbReference>
<dbReference type="CDD" id="cd01949">
    <property type="entry name" value="GGDEF"/>
    <property type="match status" value="1"/>
</dbReference>
<dbReference type="InterPro" id="IPR004010">
    <property type="entry name" value="Double_Cache_2"/>
</dbReference>
<comment type="subcellular location">
    <subcellularLocation>
        <location evidence="2">Cell membrane</location>
        <topology evidence="2">Multi-pass membrane protein</topology>
    </subcellularLocation>
</comment>
<dbReference type="InterPro" id="IPR050469">
    <property type="entry name" value="Diguanylate_Cyclase"/>
</dbReference>
<keyword evidence="6 9" id="KW-1133">Transmembrane helix</keyword>
<keyword evidence="5 9" id="KW-0812">Transmembrane</keyword>
<dbReference type="EMBL" id="RJVQ01000001">
    <property type="protein sequence ID" value="RQW65091.1"/>
    <property type="molecule type" value="Genomic_DNA"/>
</dbReference>
<evidence type="ECO:0000256" key="6">
    <source>
        <dbReference type="ARBA" id="ARBA00022989"/>
    </source>
</evidence>
<evidence type="ECO:0000256" key="8">
    <source>
        <dbReference type="ARBA" id="ARBA00034247"/>
    </source>
</evidence>
<dbReference type="RefSeq" id="WP_124935745.1">
    <property type="nucleotide sequence ID" value="NZ_RJVQ01000001.1"/>
</dbReference>
<dbReference type="Gene3D" id="3.30.450.20">
    <property type="entry name" value="PAS domain"/>
    <property type="match status" value="2"/>
</dbReference>
<comment type="caution">
    <text evidence="11">The sequence shown here is derived from an EMBL/GenBank/DDBJ whole genome shotgun (WGS) entry which is preliminary data.</text>
</comment>
<dbReference type="OrthoDB" id="1316910at2"/>
<dbReference type="Pfam" id="PF00990">
    <property type="entry name" value="GGDEF"/>
    <property type="match status" value="1"/>
</dbReference>
<keyword evidence="4" id="KW-1003">Cell membrane</keyword>
<feature type="transmembrane region" description="Helical" evidence="9">
    <location>
        <begin position="356"/>
        <end position="375"/>
    </location>
</feature>
<comment type="cofactor">
    <cofactor evidence="1">
        <name>Mg(2+)</name>
        <dbReference type="ChEBI" id="CHEBI:18420"/>
    </cofactor>
</comment>
<name>A0A3N9TLX7_9VIBR</name>
<dbReference type="PANTHER" id="PTHR45138">
    <property type="entry name" value="REGULATORY COMPONENTS OF SENSORY TRANSDUCTION SYSTEM"/>
    <property type="match status" value="1"/>
</dbReference>
<evidence type="ECO:0000256" key="4">
    <source>
        <dbReference type="ARBA" id="ARBA00022475"/>
    </source>
</evidence>
<dbReference type="AlphaFoldDB" id="A0A3N9TLX7"/>
<comment type="catalytic activity">
    <reaction evidence="8">
        <text>2 GTP = 3',3'-c-di-GMP + 2 diphosphate</text>
        <dbReference type="Rhea" id="RHEA:24898"/>
        <dbReference type="ChEBI" id="CHEBI:33019"/>
        <dbReference type="ChEBI" id="CHEBI:37565"/>
        <dbReference type="ChEBI" id="CHEBI:58805"/>
        <dbReference type="EC" id="2.7.7.65"/>
    </reaction>
</comment>
<dbReference type="SMART" id="SM01049">
    <property type="entry name" value="Cache_2"/>
    <property type="match status" value="2"/>
</dbReference>
<dbReference type="InterPro" id="IPR029787">
    <property type="entry name" value="Nucleotide_cyclase"/>
</dbReference>
<dbReference type="SMART" id="SM00267">
    <property type="entry name" value="GGDEF"/>
    <property type="match status" value="1"/>
</dbReference>
<evidence type="ECO:0000256" key="7">
    <source>
        <dbReference type="ARBA" id="ARBA00023136"/>
    </source>
</evidence>
<keyword evidence="7 9" id="KW-0472">Membrane</keyword>